<dbReference type="EC" id="3.6.1.9" evidence="3"/>
<protein>
    <recommendedName>
        <fullName evidence="3">dTTP/UTP pyrophosphatase</fullName>
        <shortName evidence="3">dTTPase/UTPase</shortName>
        <ecNumber evidence="3">3.6.1.9</ecNumber>
    </recommendedName>
    <alternativeName>
        <fullName evidence="3">Nucleoside triphosphate pyrophosphatase</fullName>
    </alternativeName>
    <alternativeName>
        <fullName evidence="3">Nucleotide pyrophosphatase</fullName>
        <shortName evidence="3">Nucleotide PPase</shortName>
    </alternativeName>
</protein>
<gene>
    <name evidence="4" type="ORF">M2350_000255</name>
</gene>
<dbReference type="NCBIfam" id="TIGR00172">
    <property type="entry name" value="maf"/>
    <property type="match status" value="1"/>
</dbReference>
<dbReference type="Pfam" id="PF02545">
    <property type="entry name" value="Maf"/>
    <property type="match status" value="1"/>
</dbReference>
<comment type="subcellular location">
    <subcellularLocation>
        <location evidence="3">Cytoplasm</location>
    </subcellularLocation>
</comment>
<dbReference type="PANTHER" id="PTHR43213">
    <property type="entry name" value="BIFUNCTIONAL DTTP/UTP PYROPHOSPHATASE/METHYLTRANSFERASE PROTEIN-RELATED"/>
    <property type="match status" value="1"/>
</dbReference>
<dbReference type="CDD" id="cd00555">
    <property type="entry name" value="Maf"/>
    <property type="match status" value="1"/>
</dbReference>
<feature type="site" description="Important for substrate specificity" evidence="3">
    <location>
        <position position="78"/>
    </location>
</feature>
<dbReference type="Proteomes" id="UP001204798">
    <property type="component" value="Unassembled WGS sequence"/>
</dbReference>
<dbReference type="InterPro" id="IPR003697">
    <property type="entry name" value="Maf-like"/>
</dbReference>
<comment type="similarity">
    <text evidence="3">Belongs to the Maf family. YhdE subfamily.</text>
</comment>
<keyword evidence="2 3" id="KW-0378">Hydrolase</keyword>
<proteinExistence type="inferred from homology"/>
<feature type="site" description="Important for substrate specificity" evidence="3">
    <location>
        <position position="166"/>
    </location>
</feature>
<feature type="site" description="Important for substrate specificity" evidence="3">
    <location>
        <position position="19"/>
    </location>
</feature>
<sequence length="226" mass="24930">MAQVRKDFKPIVLVSASPRRQQLLKQIGVPFEVCPAGIDETLPNRVDDPEAFAVELAFRKIRAVAKEFPDRWLLAADTLVLFGNEPLGKPKTCEEAALMLRKLSGRTHIVVTGLCLAKTDKKGRIRRCLKASEMTFVTFRSLTDEEITAYIATGEPMDKAGAYGIQGRAAIFATRILGCYYNIVGLPLAKLAMMLREAGIEVAGFWQSSCNESHETNRTGTPLSAR</sequence>
<dbReference type="EMBL" id="JANUCP010000001">
    <property type="protein sequence ID" value="MCS3917858.1"/>
    <property type="molecule type" value="Genomic_DNA"/>
</dbReference>
<comment type="function">
    <text evidence="3">Nucleoside triphosphate pyrophosphatase that hydrolyzes dTTP and UTP. May have a dual role in cell division arrest and in preventing the incorporation of modified nucleotides into cellular nucleic acids.</text>
</comment>
<organism evidence="4 5">
    <name type="scientific">Candidatus Fervidibacter sacchari</name>
    <dbReference type="NCBI Taxonomy" id="1448929"/>
    <lineage>
        <taxon>Bacteria</taxon>
        <taxon>Candidatus Fervidibacterota</taxon>
        <taxon>Candidatus Fervidibacter</taxon>
    </lineage>
</organism>
<keyword evidence="3" id="KW-0963">Cytoplasm</keyword>
<evidence type="ECO:0000256" key="3">
    <source>
        <dbReference type="HAMAP-Rule" id="MF_00528"/>
    </source>
</evidence>
<evidence type="ECO:0000256" key="1">
    <source>
        <dbReference type="ARBA" id="ARBA00001968"/>
    </source>
</evidence>
<dbReference type="HAMAP" id="MF_00528">
    <property type="entry name" value="Maf"/>
    <property type="match status" value="1"/>
</dbReference>
<comment type="catalytic activity">
    <reaction evidence="3">
        <text>dTTP + H2O = dTMP + diphosphate + H(+)</text>
        <dbReference type="Rhea" id="RHEA:28534"/>
        <dbReference type="ChEBI" id="CHEBI:15377"/>
        <dbReference type="ChEBI" id="CHEBI:15378"/>
        <dbReference type="ChEBI" id="CHEBI:33019"/>
        <dbReference type="ChEBI" id="CHEBI:37568"/>
        <dbReference type="ChEBI" id="CHEBI:63528"/>
        <dbReference type="EC" id="3.6.1.9"/>
    </reaction>
</comment>
<dbReference type="RefSeq" id="WP_259092491.1">
    <property type="nucleotide sequence ID" value="NZ_CP130454.1"/>
</dbReference>
<dbReference type="PANTHER" id="PTHR43213:SF5">
    <property type="entry name" value="BIFUNCTIONAL DTTP_UTP PYROPHOSPHATASE_METHYLTRANSFERASE PROTEIN-RELATED"/>
    <property type="match status" value="1"/>
</dbReference>
<evidence type="ECO:0000313" key="4">
    <source>
        <dbReference type="EMBL" id="MCS3917858.1"/>
    </source>
</evidence>
<reference evidence="4 5" key="1">
    <citation type="submission" date="2022-08" db="EMBL/GenBank/DDBJ databases">
        <title>Bacterial and archaeal communities from various locations to study Microbial Dark Matter (Phase II).</title>
        <authorList>
            <person name="Stepanauskas R."/>
        </authorList>
    </citation>
    <scope>NUCLEOTIDE SEQUENCE [LARGE SCALE GENOMIC DNA]</scope>
    <source>
        <strain evidence="4 5">PD1</strain>
    </source>
</reference>
<dbReference type="SUPFAM" id="SSF52972">
    <property type="entry name" value="ITPase-like"/>
    <property type="match status" value="1"/>
</dbReference>
<dbReference type="InterPro" id="IPR029001">
    <property type="entry name" value="ITPase-like_fam"/>
</dbReference>
<dbReference type="Gene3D" id="3.90.950.10">
    <property type="match status" value="1"/>
</dbReference>
<evidence type="ECO:0000313" key="5">
    <source>
        <dbReference type="Proteomes" id="UP001204798"/>
    </source>
</evidence>
<evidence type="ECO:0000256" key="2">
    <source>
        <dbReference type="ARBA" id="ARBA00022801"/>
    </source>
</evidence>
<keyword evidence="5" id="KW-1185">Reference proteome</keyword>
<comment type="cofactor">
    <cofactor evidence="1 3">
        <name>a divalent metal cation</name>
        <dbReference type="ChEBI" id="CHEBI:60240"/>
    </cofactor>
</comment>
<dbReference type="PIRSF" id="PIRSF006305">
    <property type="entry name" value="Maf"/>
    <property type="match status" value="1"/>
</dbReference>
<accession>A0ABT2EIS5</accession>
<comment type="caution">
    <text evidence="4">The sequence shown here is derived from an EMBL/GenBank/DDBJ whole genome shotgun (WGS) entry which is preliminary data.</text>
</comment>
<comment type="caution">
    <text evidence="3">Lacks conserved residue(s) required for the propagation of feature annotation.</text>
</comment>
<keyword evidence="3" id="KW-0546">Nucleotide metabolism</keyword>
<name>A0ABT2EIS5_9BACT</name>
<feature type="active site" description="Proton acceptor" evidence="3">
    <location>
        <position position="77"/>
    </location>
</feature>
<comment type="catalytic activity">
    <reaction evidence="3">
        <text>UTP + H2O = UMP + diphosphate + H(+)</text>
        <dbReference type="Rhea" id="RHEA:29395"/>
        <dbReference type="ChEBI" id="CHEBI:15377"/>
        <dbReference type="ChEBI" id="CHEBI:15378"/>
        <dbReference type="ChEBI" id="CHEBI:33019"/>
        <dbReference type="ChEBI" id="CHEBI:46398"/>
        <dbReference type="ChEBI" id="CHEBI:57865"/>
        <dbReference type="EC" id="3.6.1.9"/>
    </reaction>
</comment>